<reference evidence="2 3" key="1">
    <citation type="journal article" date="2004" name="Nucleic Acids Res.">
        <title>Unique features revealed by the genome sequence of Acinetobacter sp. ADP1, a versatile and naturally transformation competent bacterium.</title>
        <authorList>
            <person name="Barbe V."/>
            <person name="Vallenet D."/>
            <person name="Fonknechten N."/>
            <person name="Kreimeyer A."/>
            <person name="Oztas S."/>
            <person name="Labarre L."/>
            <person name="Cruveiller S."/>
            <person name="Robert C."/>
            <person name="Duprat S."/>
            <person name="Wincker P."/>
            <person name="Ornston L.N."/>
            <person name="Weissenbach J."/>
            <person name="Marliere P."/>
            <person name="Cohen G.N."/>
            <person name="Medigue C."/>
        </authorList>
    </citation>
    <scope>NUCLEOTIDE SEQUENCE [LARGE SCALE GENOMIC DNA]</scope>
    <source>
        <strain evidence="3">ATCC 33305 / BD413 / ADP1</strain>
    </source>
</reference>
<feature type="domain" description="NAD(P)-binding" evidence="1">
    <location>
        <begin position="31"/>
        <end position="214"/>
    </location>
</feature>
<dbReference type="PANTHER" id="PTHR48079:SF6">
    <property type="entry name" value="NAD(P)-BINDING DOMAIN-CONTAINING PROTEIN-RELATED"/>
    <property type="match status" value="1"/>
</dbReference>
<dbReference type="InterPro" id="IPR016040">
    <property type="entry name" value="NAD(P)-bd_dom"/>
</dbReference>
<dbReference type="KEGG" id="aci:ACIAD3234"/>
<dbReference type="GO" id="GO:0004029">
    <property type="term" value="F:aldehyde dehydrogenase (NAD+) activity"/>
    <property type="evidence" value="ECO:0007669"/>
    <property type="project" value="TreeGrafter"/>
</dbReference>
<evidence type="ECO:0000313" key="2">
    <source>
        <dbReference type="EMBL" id="CAG69917.1"/>
    </source>
</evidence>
<sequence>MRQFQRLANDGLKSCPPKSGCPMHILFIGYGKTSQRIAKHLFAQGHQITAVSRHPKPQDFVTHLTQDIHQLNLDQCSPIDWVYVLLAPENSDAQSYKHTYLDSVQPIARALATHPVKRVVVVSSTRVYGQQQAGEIVNDQTIAKPVDQQGAYLLEMEEAWQNAFAEHCTIIRPSGIYGNSISRMVKLAKNTTEYPVIHYSNRIHIEDLARFLAFMTQMPCCQPSYLISDGHPYPLHEIILWFQKQLALPQLVLQSDSVTGKRIVPVNFLTTGFELQAEDCFEIYGNLLRSVDT</sequence>
<dbReference type="SUPFAM" id="SSF51735">
    <property type="entry name" value="NAD(P)-binding Rossmann-fold domains"/>
    <property type="match status" value="1"/>
</dbReference>
<dbReference type="STRING" id="202950.GCA_001485005_02921"/>
<dbReference type="eggNOG" id="COG0451">
    <property type="taxonomic scope" value="Bacteria"/>
</dbReference>
<protein>
    <recommendedName>
        <fullName evidence="1">NAD(P)-binding domain-containing protein</fullName>
    </recommendedName>
</protein>
<dbReference type="PANTHER" id="PTHR48079">
    <property type="entry name" value="PROTEIN YEEZ"/>
    <property type="match status" value="1"/>
</dbReference>
<gene>
    <name evidence="2" type="ordered locus">ACIAD3234</name>
</gene>
<accession>Q6F7P8</accession>
<evidence type="ECO:0000259" key="1">
    <source>
        <dbReference type="Pfam" id="PF13460"/>
    </source>
</evidence>
<dbReference type="HOGENOM" id="CLU_007383_11_2_6"/>
<dbReference type="Gene3D" id="3.40.50.720">
    <property type="entry name" value="NAD(P)-binding Rossmann-like Domain"/>
    <property type="match status" value="1"/>
</dbReference>
<dbReference type="GO" id="GO:0005737">
    <property type="term" value="C:cytoplasm"/>
    <property type="evidence" value="ECO:0007669"/>
    <property type="project" value="TreeGrafter"/>
</dbReference>
<proteinExistence type="predicted"/>
<dbReference type="EMBL" id="CR543861">
    <property type="protein sequence ID" value="CAG69917.1"/>
    <property type="molecule type" value="Genomic_DNA"/>
</dbReference>
<dbReference type="Proteomes" id="UP000000430">
    <property type="component" value="Chromosome"/>
</dbReference>
<name>Q6F7P8_ACIAD</name>
<organism evidence="2 3">
    <name type="scientific">Acinetobacter baylyi (strain ATCC 33305 / BD413 / ADP1)</name>
    <dbReference type="NCBI Taxonomy" id="62977"/>
    <lineage>
        <taxon>Bacteria</taxon>
        <taxon>Pseudomonadati</taxon>
        <taxon>Pseudomonadota</taxon>
        <taxon>Gammaproteobacteria</taxon>
        <taxon>Moraxellales</taxon>
        <taxon>Moraxellaceae</taxon>
        <taxon>Acinetobacter</taxon>
    </lineage>
</organism>
<dbReference type="InterPro" id="IPR051783">
    <property type="entry name" value="NAD(P)-dependent_oxidoreduct"/>
</dbReference>
<dbReference type="AlphaFoldDB" id="Q6F7P8"/>
<evidence type="ECO:0000313" key="3">
    <source>
        <dbReference type="Proteomes" id="UP000000430"/>
    </source>
</evidence>
<dbReference type="Pfam" id="PF13460">
    <property type="entry name" value="NAD_binding_10"/>
    <property type="match status" value="1"/>
</dbReference>
<dbReference type="CDD" id="cd05266">
    <property type="entry name" value="SDR_a4"/>
    <property type="match status" value="1"/>
</dbReference>
<dbReference type="InterPro" id="IPR036291">
    <property type="entry name" value="NAD(P)-bd_dom_sf"/>
</dbReference>